<dbReference type="AlphaFoldDB" id="A0A0A0IDB7"/>
<evidence type="ECO:0000256" key="2">
    <source>
        <dbReference type="ARBA" id="ARBA00022448"/>
    </source>
</evidence>
<feature type="transmembrane region" description="Helical" evidence="9">
    <location>
        <begin position="84"/>
        <end position="105"/>
    </location>
</feature>
<comment type="similarity">
    <text evidence="8">Belongs to the TsuA/YedE (TC 9.B.102) family.</text>
</comment>
<evidence type="ECO:0000256" key="4">
    <source>
        <dbReference type="ARBA" id="ARBA00022519"/>
    </source>
</evidence>
<proteinExistence type="inferred from homology"/>
<keyword evidence="5 9" id="KW-0812">Transmembrane</keyword>
<keyword evidence="7 9" id="KW-0472">Membrane</keyword>
<dbReference type="OrthoDB" id="9794165at2"/>
<dbReference type="PANTHER" id="PTHR30574:SF1">
    <property type="entry name" value="SULPHUR TRANSPORT DOMAIN-CONTAINING PROTEIN"/>
    <property type="match status" value="1"/>
</dbReference>
<comment type="caution">
    <text evidence="10">The sequence shown here is derived from an EMBL/GenBank/DDBJ whole genome shotgun (WGS) entry which is preliminary data.</text>
</comment>
<keyword evidence="2" id="KW-0813">Transport</keyword>
<reference evidence="10 11" key="1">
    <citation type="submission" date="2014-01" db="EMBL/GenBank/DDBJ databases">
        <title>Plasmidome dynamics in the species complex Clostridium novyi sensu lato converts strains of independent lineages into distinctly different pathogens.</title>
        <authorList>
            <person name="Skarin H."/>
            <person name="Segerman B."/>
        </authorList>
    </citation>
    <scope>NUCLEOTIDE SEQUENCE [LARGE SCALE GENOMIC DNA]</scope>
    <source>
        <strain evidence="10 11">4552</strain>
    </source>
</reference>
<sequence>MGSIKKALKRPLPYWIGGILLGILNVVLLALSGISWQITSGFLLWAVGILQWLGLEPLTWQYFSHFRYYYDSIIVNHNVFFNKYTILNLGVILGALIATLLASQFKWKKIKSKRQLIVALIGGIMMGYGTRIAFGCTVGSFFSGIPSFSMHAWIFGIFVMLGAYVGTKILMKFFM</sequence>
<dbReference type="PANTHER" id="PTHR30574">
    <property type="entry name" value="INNER MEMBRANE PROTEIN YEDE"/>
    <property type="match status" value="1"/>
</dbReference>
<organism evidence="10 11">
    <name type="scientific">Clostridium novyi A str. 4552</name>
    <dbReference type="NCBI Taxonomy" id="1444289"/>
    <lineage>
        <taxon>Bacteria</taxon>
        <taxon>Bacillati</taxon>
        <taxon>Bacillota</taxon>
        <taxon>Clostridia</taxon>
        <taxon>Eubacteriales</taxon>
        <taxon>Clostridiaceae</taxon>
        <taxon>Clostridium</taxon>
    </lineage>
</organism>
<dbReference type="EMBL" id="JENJ01000002">
    <property type="protein sequence ID" value="KGM98296.1"/>
    <property type="molecule type" value="Genomic_DNA"/>
</dbReference>
<name>A0A0A0IDB7_CLONO</name>
<evidence type="ECO:0000313" key="11">
    <source>
        <dbReference type="Proteomes" id="UP000030012"/>
    </source>
</evidence>
<dbReference type="Pfam" id="PF04143">
    <property type="entry name" value="Sulf_transp"/>
    <property type="match status" value="1"/>
</dbReference>
<gene>
    <name evidence="10" type="ORF">Z968_00755</name>
</gene>
<dbReference type="GO" id="GO:0005886">
    <property type="term" value="C:plasma membrane"/>
    <property type="evidence" value="ECO:0007669"/>
    <property type="project" value="UniProtKB-SubCell"/>
</dbReference>
<keyword evidence="3" id="KW-1003">Cell membrane</keyword>
<evidence type="ECO:0000256" key="5">
    <source>
        <dbReference type="ARBA" id="ARBA00022692"/>
    </source>
</evidence>
<protein>
    <submittedName>
        <fullName evidence="10">YeeE/YedE family protein</fullName>
    </submittedName>
</protein>
<keyword evidence="4" id="KW-0997">Cell inner membrane</keyword>
<dbReference type="Proteomes" id="UP000030012">
    <property type="component" value="Unassembled WGS sequence"/>
</dbReference>
<evidence type="ECO:0000256" key="6">
    <source>
        <dbReference type="ARBA" id="ARBA00022989"/>
    </source>
</evidence>
<dbReference type="RefSeq" id="WP_039251994.1">
    <property type="nucleotide sequence ID" value="NZ_JENJ01000002.1"/>
</dbReference>
<evidence type="ECO:0000256" key="7">
    <source>
        <dbReference type="ARBA" id="ARBA00023136"/>
    </source>
</evidence>
<evidence type="ECO:0000313" key="10">
    <source>
        <dbReference type="EMBL" id="KGM98296.1"/>
    </source>
</evidence>
<dbReference type="InterPro" id="IPR007272">
    <property type="entry name" value="Sulf_transp_TsuA/YedE"/>
</dbReference>
<evidence type="ECO:0000256" key="3">
    <source>
        <dbReference type="ARBA" id="ARBA00022475"/>
    </source>
</evidence>
<evidence type="ECO:0000256" key="9">
    <source>
        <dbReference type="SAM" id="Phobius"/>
    </source>
</evidence>
<evidence type="ECO:0000256" key="8">
    <source>
        <dbReference type="ARBA" id="ARBA00035655"/>
    </source>
</evidence>
<keyword evidence="6 9" id="KW-1133">Transmembrane helix</keyword>
<feature type="transmembrane region" description="Helical" evidence="9">
    <location>
        <begin position="12"/>
        <end position="31"/>
    </location>
</feature>
<feature type="transmembrane region" description="Helical" evidence="9">
    <location>
        <begin position="43"/>
        <end position="64"/>
    </location>
</feature>
<feature type="transmembrane region" description="Helical" evidence="9">
    <location>
        <begin position="148"/>
        <end position="167"/>
    </location>
</feature>
<accession>A0A0A0IDB7</accession>
<feature type="transmembrane region" description="Helical" evidence="9">
    <location>
        <begin position="117"/>
        <end position="142"/>
    </location>
</feature>
<comment type="subcellular location">
    <subcellularLocation>
        <location evidence="1">Cell inner membrane</location>
        <topology evidence="1">Multi-pass membrane protein</topology>
    </subcellularLocation>
</comment>
<evidence type="ECO:0000256" key="1">
    <source>
        <dbReference type="ARBA" id="ARBA00004429"/>
    </source>
</evidence>